<dbReference type="InterPro" id="IPR037673">
    <property type="entry name" value="MSC/AndL"/>
</dbReference>
<reference evidence="11 12" key="1">
    <citation type="submission" date="2018-07" db="EMBL/GenBank/DDBJ databases">
        <title>Leeuwenhoekiella genomics.</title>
        <authorList>
            <person name="Tahon G."/>
            <person name="Willems A."/>
        </authorList>
    </citation>
    <scope>NUCLEOTIDE SEQUENCE [LARGE SCALE GENOMIC DNA]</scope>
    <source>
        <strain evidence="11 12">LMG 1345</strain>
    </source>
</reference>
<dbReference type="GO" id="GO:0005886">
    <property type="term" value="C:plasma membrane"/>
    <property type="evidence" value="ECO:0007669"/>
    <property type="project" value="UniProtKB-SubCell"/>
</dbReference>
<evidence type="ECO:0000256" key="10">
    <source>
        <dbReference type="HAMAP-Rule" id="MF_00115"/>
    </source>
</evidence>
<dbReference type="PRINTS" id="PR01264">
    <property type="entry name" value="MECHCHANNEL"/>
</dbReference>
<name>A0A4Q0PBB8_9FLAO</name>
<evidence type="ECO:0000256" key="2">
    <source>
        <dbReference type="ARBA" id="ARBA00007254"/>
    </source>
</evidence>
<dbReference type="Pfam" id="PF01741">
    <property type="entry name" value="MscL"/>
    <property type="match status" value="1"/>
</dbReference>
<accession>A0A4Q0PBB8</accession>
<keyword evidence="7 10" id="KW-0406">Ion transport</keyword>
<dbReference type="AlphaFoldDB" id="A0A4Q0PBB8"/>
<dbReference type="Gene3D" id="1.10.1200.120">
    <property type="entry name" value="Large-conductance mechanosensitive channel, MscL, domain 1"/>
    <property type="match status" value="1"/>
</dbReference>
<comment type="function">
    <text evidence="10">Channel that opens in response to stretch forces in the membrane lipid bilayer. May participate in the regulation of osmotic pressure changes within the cell.</text>
</comment>
<evidence type="ECO:0000256" key="7">
    <source>
        <dbReference type="ARBA" id="ARBA00023065"/>
    </source>
</evidence>
<keyword evidence="6 10" id="KW-1133">Transmembrane helix</keyword>
<sequence length="149" mass="16532">MGLIQEFKNFAVKGNMVDIAVGVIIGAAFQEVIDVLVKQVMMPPLTLLTDGVNFANKQLVLRGAYTNSKGIEVEQVTVAYGELITVFINFFIISVVVFSIVKLMNTLRAKSEDEKNPTVEMPKNIQLLAKMNELLEEQNKILTKNNSAK</sequence>
<evidence type="ECO:0000256" key="1">
    <source>
        <dbReference type="ARBA" id="ARBA00004651"/>
    </source>
</evidence>
<keyword evidence="5 10" id="KW-0812">Transmembrane</keyword>
<dbReference type="EMBL" id="QOVL01000026">
    <property type="protein sequence ID" value="RXG24110.1"/>
    <property type="molecule type" value="Genomic_DNA"/>
</dbReference>
<dbReference type="RefSeq" id="WP_073100875.1">
    <property type="nucleotide sequence ID" value="NZ_QOVL01000026.1"/>
</dbReference>
<evidence type="ECO:0000256" key="5">
    <source>
        <dbReference type="ARBA" id="ARBA00022692"/>
    </source>
</evidence>
<comment type="similarity">
    <text evidence="2 10">Belongs to the MscL family.</text>
</comment>
<keyword evidence="8 10" id="KW-0472">Membrane</keyword>
<evidence type="ECO:0000313" key="12">
    <source>
        <dbReference type="Proteomes" id="UP000290608"/>
    </source>
</evidence>
<comment type="caution">
    <text evidence="10">Lacks conserved residue(s) required for the propagation of feature annotation.</text>
</comment>
<dbReference type="PANTHER" id="PTHR30266">
    <property type="entry name" value="MECHANOSENSITIVE CHANNEL MSCL"/>
    <property type="match status" value="1"/>
</dbReference>
<evidence type="ECO:0000256" key="6">
    <source>
        <dbReference type="ARBA" id="ARBA00022989"/>
    </source>
</evidence>
<dbReference type="HAMAP" id="MF_00115">
    <property type="entry name" value="MscL"/>
    <property type="match status" value="1"/>
</dbReference>
<dbReference type="NCBIfam" id="TIGR00220">
    <property type="entry name" value="mscL"/>
    <property type="match status" value="1"/>
</dbReference>
<evidence type="ECO:0000256" key="4">
    <source>
        <dbReference type="ARBA" id="ARBA00022475"/>
    </source>
</evidence>
<comment type="subunit">
    <text evidence="10">Homopentamer.</text>
</comment>
<keyword evidence="9 10" id="KW-0407">Ion channel</keyword>
<feature type="transmembrane region" description="Helical" evidence="10">
    <location>
        <begin position="83"/>
        <end position="101"/>
    </location>
</feature>
<dbReference type="PANTHER" id="PTHR30266:SF2">
    <property type="entry name" value="LARGE-CONDUCTANCE MECHANOSENSITIVE CHANNEL"/>
    <property type="match status" value="1"/>
</dbReference>
<dbReference type="PROSITE" id="PS01327">
    <property type="entry name" value="MSCL"/>
    <property type="match status" value="1"/>
</dbReference>
<evidence type="ECO:0000256" key="9">
    <source>
        <dbReference type="ARBA" id="ARBA00023303"/>
    </source>
</evidence>
<comment type="caution">
    <text evidence="11">The sequence shown here is derived from an EMBL/GenBank/DDBJ whole genome shotgun (WGS) entry which is preliminary data.</text>
</comment>
<keyword evidence="3 10" id="KW-0813">Transport</keyword>
<organism evidence="11 12">
    <name type="scientific">Leeuwenhoekiella marinoflava</name>
    <dbReference type="NCBI Taxonomy" id="988"/>
    <lineage>
        <taxon>Bacteria</taxon>
        <taxon>Pseudomonadati</taxon>
        <taxon>Bacteroidota</taxon>
        <taxon>Flavobacteriia</taxon>
        <taxon>Flavobacteriales</taxon>
        <taxon>Flavobacteriaceae</taxon>
        <taxon>Leeuwenhoekiella</taxon>
    </lineage>
</organism>
<keyword evidence="4 10" id="KW-1003">Cell membrane</keyword>
<protein>
    <recommendedName>
        <fullName evidence="10">Large-conductance mechanosensitive channel</fullName>
    </recommendedName>
</protein>
<evidence type="ECO:0000313" key="11">
    <source>
        <dbReference type="EMBL" id="RXG24110.1"/>
    </source>
</evidence>
<evidence type="ECO:0000256" key="3">
    <source>
        <dbReference type="ARBA" id="ARBA00022448"/>
    </source>
</evidence>
<dbReference type="GO" id="GO:0008381">
    <property type="term" value="F:mechanosensitive monoatomic ion channel activity"/>
    <property type="evidence" value="ECO:0007669"/>
    <property type="project" value="UniProtKB-UniRule"/>
</dbReference>
<gene>
    <name evidence="10" type="primary">mscL</name>
    <name evidence="11" type="ORF">DSL99_3752</name>
</gene>
<dbReference type="InterPro" id="IPR019823">
    <property type="entry name" value="Mechanosensitive_channel_CS"/>
</dbReference>
<dbReference type="InterPro" id="IPR001185">
    <property type="entry name" value="MS_channel"/>
</dbReference>
<evidence type="ECO:0000256" key="8">
    <source>
        <dbReference type="ARBA" id="ARBA00023136"/>
    </source>
</evidence>
<dbReference type="SUPFAM" id="SSF81330">
    <property type="entry name" value="Gated mechanosensitive channel"/>
    <property type="match status" value="1"/>
</dbReference>
<dbReference type="Proteomes" id="UP000290608">
    <property type="component" value="Unassembled WGS sequence"/>
</dbReference>
<proteinExistence type="inferred from homology"/>
<comment type="subcellular location">
    <subcellularLocation>
        <location evidence="1 10">Cell membrane</location>
        <topology evidence="1 10">Multi-pass membrane protein</topology>
    </subcellularLocation>
</comment>
<dbReference type="InterPro" id="IPR036019">
    <property type="entry name" value="MscL_channel"/>
</dbReference>
<dbReference type="STRING" id="1122159.SAMN02745246_03891"/>